<protein>
    <submittedName>
        <fullName evidence="1">DUF2267 domain-containing protein</fullName>
    </submittedName>
</protein>
<dbReference type="Pfam" id="PF10025">
    <property type="entry name" value="DUF2267"/>
    <property type="match status" value="2"/>
</dbReference>
<dbReference type="Proteomes" id="UP001597145">
    <property type="component" value="Unassembled WGS sequence"/>
</dbReference>
<dbReference type="EMBL" id="JBHUCP010000026">
    <property type="protein sequence ID" value="MFD1533657.1"/>
    <property type="molecule type" value="Genomic_DNA"/>
</dbReference>
<gene>
    <name evidence="1" type="ORF">ACFSCY_29965</name>
</gene>
<evidence type="ECO:0000313" key="2">
    <source>
        <dbReference type="Proteomes" id="UP001597145"/>
    </source>
</evidence>
<reference evidence="2" key="1">
    <citation type="journal article" date="2019" name="Int. J. Syst. Evol. Microbiol.">
        <title>The Global Catalogue of Microorganisms (GCM) 10K type strain sequencing project: providing services to taxonomists for standard genome sequencing and annotation.</title>
        <authorList>
            <consortium name="The Broad Institute Genomics Platform"/>
            <consortium name="The Broad Institute Genome Sequencing Center for Infectious Disease"/>
            <person name="Wu L."/>
            <person name="Ma J."/>
        </authorList>
    </citation>
    <scope>NUCLEOTIDE SEQUENCE [LARGE SCALE GENOMIC DNA]</scope>
    <source>
        <strain evidence="2">JCM 12165</strain>
    </source>
</reference>
<dbReference type="Gene3D" id="1.10.490.110">
    <property type="entry name" value="Uncharacterized conserved protein DUF2267"/>
    <property type="match status" value="2"/>
</dbReference>
<organism evidence="1 2">
    <name type="scientific">Pseudonocardia aurantiaca</name>
    <dbReference type="NCBI Taxonomy" id="75290"/>
    <lineage>
        <taxon>Bacteria</taxon>
        <taxon>Bacillati</taxon>
        <taxon>Actinomycetota</taxon>
        <taxon>Actinomycetes</taxon>
        <taxon>Pseudonocardiales</taxon>
        <taxon>Pseudonocardiaceae</taxon>
        <taxon>Pseudonocardia</taxon>
    </lineage>
</organism>
<dbReference type="InterPro" id="IPR038282">
    <property type="entry name" value="DUF2267_sf"/>
</dbReference>
<comment type="caution">
    <text evidence="1">The sequence shown here is derived from an EMBL/GenBank/DDBJ whole genome shotgun (WGS) entry which is preliminary data.</text>
</comment>
<name>A0ABW4FT21_9PSEU</name>
<keyword evidence="2" id="KW-1185">Reference proteome</keyword>
<evidence type="ECO:0000313" key="1">
    <source>
        <dbReference type="EMBL" id="MFD1533657.1"/>
    </source>
</evidence>
<proteinExistence type="predicted"/>
<sequence length="256" mass="27639">MDTERFTELVAGLAGTDREGAGRATEAVLSTLAEHLTRGEAADVLERLPAELQPYLHTPGPAQRFGVAEFVRRVADREGVDPSTAERHAAAVLIVLRQGIGDDEFADLTAQLPREYGPLLSGRSAMDPAEAFLARVAQRAGTSVEQAGRLTSAVLETLAQRIAPGDAADLAAQLPVALQEPLRRGAATPDHRMRMTDFVIRVAERAGLDLEDAVRGIPAVVAVLRDDVGDEFFDVTVQLPAEYRTLFERPGTRARR</sequence>
<dbReference type="InterPro" id="IPR018727">
    <property type="entry name" value="DUF2267"/>
</dbReference>
<dbReference type="RefSeq" id="WP_343979475.1">
    <property type="nucleotide sequence ID" value="NZ_BAAAJG010000011.1"/>
</dbReference>
<accession>A0ABW4FT21</accession>